<name>A0A388KR50_CHABU</name>
<evidence type="ECO:0000313" key="8">
    <source>
        <dbReference type="EMBL" id="GBG72509.1"/>
    </source>
</evidence>
<dbReference type="EMBL" id="BFEA01000166">
    <property type="protein sequence ID" value="GBG72509.1"/>
    <property type="molecule type" value="Genomic_DNA"/>
</dbReference>
<keyword evidence="3 7" id="KW-0812">Transmembrane</keyword>
<feature type="binding site" evidence="6">
    <location>
        <position position="126"/>
    </location>
    <ligand>
        <name>Zn(2+)</name>
        <dbReference type="ChEBI" id="CHEBI:29105"/>
    </ligand>
</feature>
<keyword evidence="6" id="KW-0862">Zinc</keyword>
<dbReference type="Proteomes" id="UP000265515">
    <property type="component" value="Unassembled WGS sequence"/>
</dbReference>
<protein>
    <submittedName>
        <fullName evidence="8">Uncharacterized protein</fullName>
    </submittedName>
</protein>
<dbReference type="OMA" id="AYWLYHL"/>
<dbReference type="Pfam" id="PF03006">
    <property type="entry name" value="HlyIII"/>
    <property type="match status" value="1"/>
</dbReference>
<reference evidence="8 9" key="1">
    <citation type="journal article" date="2018" name="Cell">
        <title>The Chara Genome: Secondary Complexity and Implications for Plant Terrestrialization.</title>
        <authorList>
            <person name="Nishiyama T."/>
            <person name="Sakayama H."/>
            <person name="Vries J.D."/>
            <person name="Buschmann H."/>
            <person name="Saint-Marcoux D."/>
            <person name="Ullrich K.K."/>
            <person name="Haas F.B."/>
            <person name="Vanderstraeten L."/>
            <person name="Becker D."/>
            <person name="Lang D."/>
            <person name="Vosolsobe S."/>
            <person name="Rombauts S."/>
            <person name="Wilhelmsson P.K.I."/>
            <person name="Janitza P."/>
            <person name="Kern R."/>
            <person name="Heyl A."/>
            <person name="Rumpler F."/>
            <person name="Villalobos L.I.A.C."/>
            <person name="Clay J.M."/>
            <person name="Skokan R."/>
            <person name="Toyoda A."/>
            <person name="Suzuki Y."/>
            <person name="Kagoshima H."/>
            <person name="Schijlen E."/>
            <person name="Tajeshwar N."/>
            <person name="Catarino B."/>
            <person name="Hetherington A.J."/>
            <person name="Saltykova A."/>
            <person name="Bonnot C."/>
            <person name="Breuninger H."/>
            <person name="Symeonidi A."/>
            <person name="Radhakrishnan G.V."/>
            <person name="Van Nieuwerburgh F."/>
            <person name="Deforce D."/>
            <person name="Chang C."/>
            <person name="Karol K.G."/>
            <person name="Hedrich R."/>
            <person name="Ulvskov P."/>
            <person name="Glockner G."/>
            <person name="Delwiche C.F."/>
            <person name="Petrasek J."/>
            <person name="Van de Peer Y."/>
            <person name="Friml J."/>
            <person name="Beilby M."/>
            <person name="Dolan L."/>
            <person name="Kohara Y."/>
            <person name="Sugano S."/>
            <person name="Fujiyama A."/>
            <person name="Delaux P.-M."/>
            <person name="Quint M."/>
            <person name="TheiBen G."/>
            <person name="Hagemann M."/>
            <person name="Harholt J."/>
            <person name="Dunand C."/>
            <person name="Zachgo S."/>
            <person name="Langdale J."/>
            <person name="Maumus F."/>
            <person name="Straeten D.V.D."/>
            <person name="Gould S.B."/>
            <person name="Rensing S.A."/>
        </authorList>
    </citation>
    <scope>NUCLEOTIDE SEQUENCE [LARGE SCALE GENOMIC DNA]</scope>
    <source>
        <strain evidence="8 9">S276</strain>
    </source>
</reference>
<dbReference type="GO" id="GO:0038023">
    <property type="term" value="F:signaling receptor activity"/>
    <property type="evidence" value="ECO:0007669"/>
    <property type="project" value="TreeGrafter"/>
</dbReference>
<sequence>MIATSFYPPVYYSFMCSPCVRNLYLLCITVLGILAIPVSLIPAFQQPKYRPVRAALFGGMGVSGVVPCMHKLLVFHGEPVAYQTAVHEVIMGLLYGLGAVVYAMRVPERWRPGKFDLAGHSHQIFHVLVVAGAYTHYKAGLLYLQWRDSTGCGFDG</sequence>
<dbReference type="GO" id="GO:0046872">
    <property type="term" value="F:metal ion binding"/>
    <property type="evidence" value="ECO:0007669"/>
    <property type="project" value="UniProtKB-KW"/>
</dbReference>
<dbReference type="GO" id="GO:0009744">
    <property type="term" value="P:response to sucrose"/>
    <property type="evidence" value="ECO:0007669"/>
    <property type="project" value="UniProtKB-ARBA"/>
</dbReference>
<comment type="caution">
    <text evidence="8">The sequence shown here is derived from an EMBL/GenBank/DDBJ whole genome shotgun (WGS) entry which is preliminary data.</text>
</comment>
<dbReference type="InterPro" id="IPR004254">
    <property type="entry name" value="AdipoR/HlyIII-related"/>
</dbReference>
<feature type="transmembrane region" description="Helical" evidence="7">
    <location>
        <begin position="54"/>
        <end position="73"/>
    </location>
</feature>
<evidence type="ECO:0000256" key="6">
    <source>
        <dbReference type="PIRSR" id="PIRSR604254-1"/>
    </source>
</evidence>
<dbReference type="Gramene" id="GBG72509">
    <property type="protein sequence ID" value="GBG72509"/>
    <property type="gene ID" value="CBR_g12080"/>
</dbReference>
<evidence type="ECO:0000256" key="3">
    <source>
        <dbReference type="ARBA" id="ARBA00022692"/>
    </source>
</evidence>
<feature type="transmembrane region" description="Helical" evidence="7">
    <location>
        <begin position="85"/>
        <end position="104"/>
    </location>
</feature>
<dbReference type="AlphaFoldDB" id="A0A388KR50"/>
<comment type="subcellular location">
    <subcellularLocation>
        <location evidence="1">Membrane</location>
        <topology evidence="1">Multi-pass membrane protein</topology>
    </subcellularLocation>
</comment>
<comment type="similarity">
    <text evidence="2">Belongs to the ADIPOR family.</text>
</comment>
<organism evidence="8 9">
    <name type="scientific">Chara braunii</name>
    <name type="common">Braun's stonewort</name>
    <dbReference type="NCBI Taxonomy" id="69332"/>
    <lineage>
        <taxon>Eukaryota</taxon>
        <taxon>Viridiplantae</taxon>
        <taxon>Streptophyta</taxon>
        <taxon>Charophyceae</taxon>
        <taxon>Charales</taxon>
        <taxon>Characeae</taxon>
        <taxon>Chara</taxon>
    </lineage>
</organism>
<proteinExistence type="inferred from homology"/>
<feature type="transmembrane region" description="Helical" evidence="7">
    <location>
        <begin position="23"/>
        <end position="42"/>
    </location>
</feature>
<evidence type="ECO:0000256" key="2">
    <source>
        <dbReference type="ARBA" id="ARBA00007018"/>
    </source>
</evidence>
<keyword evidence="9" id="KW-1185">Reference proteome</keyword>
<feature type="binding site" evidence="6">
    <location>
        <position position="122"/>
    </location>
    <ligand>
        <name>Zn(2+)</name>
        <dbReference type="ChEBI" id="CHEBI:29105"/>
    </ligand>
</feature>
<dbReference type="PANTHER" id="PTHR20855">
    <property type="entry name" value="ADIPOR/PROGESTIN RECEPTOR-RELATED"/>
    <property type="match status" value="1"/>
</dbReference>
<dbReference type="OrthoDB" id="529367at2759"/>
<evidence type="ECO:0000256" key="1">
    <source>
        <dbReference type="ARBA" id="ARBA00004141"/>
    </source>
</evidence>
<gene>
    <name evidence="8" type="ORF">CBR_g12080</name>
</gene>
<dbReference type="STRING" id="69332.A0A388KR50"/>
<evidence type="ECO:0000256" key="7">
    <source>
        <dbReference type="SAM" id="Phobius"/>
    </source>
</evidence>
<evidence type="ECO:0000313" key="9">
    <source>
        <dbReference type="Proteomes" id="UP000265515"/>
    </source>
</evidence>
<keyword evidence="5 7" id="KW-0472">Membrane</keyword>
<keyword evidence="4 7" id="KW-1133">Transmembrane helix</keyword>
<accession>A0A388KR50</accession>
<dbReference type="GO" id="GO:0016020">
    <property type="term" value="C:membrane"/>
    <property type="evidence" value="ECO:0007669"/>
    <property type="project" value="UniProtKB-SubCell"/>
</dbReference>
<evidence type="ECO:0000256" key="5">
    <source>
        <dbReference type="ARBA" id="ARBA00023136"/>
    </source>
</evidence>
<evidence type="ECO:0000256" key="4">
    <source>
        <dbReference type="ARBA" id="ARBA00022989"/>
    </source>
</evidence>
<dbReference type="PANTHER" id="PTHR20855:SF52">
    <property type="entry name" value="ADIPONECTIN RECEPTOR PROTEIN"/>
    <property type="match status" value="1"/>
</dbReference>
<keyword evidence="6" id="KW-0479">Metal-binding</keyword>